<dbReference type="STRING" id="1685010.A0O34_20570"/>
<dbReference type="Proteomes" id="UP000077824">
    <property type="component" value="Chromosome"/>
</dbReference>
<dbReference type="OrthoDB" id="1147123at2"/>
<reference evidence="1 2" key="1">
    <citation type="submission" date="2016-04" db="EMBL/GenBank/DDBJ databases">
        <title>Complete Genome Sequence of Chryseobacterium sp. IHBB 10212.</title>
        <authorList>
            <person name="Pal M."/>
            <person name="Swarnkar M.K."/>
            <person name="Kaushal K."/>
            <person name="Chhibber S."/>
            <person name="Singh A.K."/>
            <person name="Gulati A."/>
        </authorList>
    </citation>
    <scope>NUCLEOTIDE SEQUENCE [LARGE SCALE GENOMIC DNA]</scope>
    <source>
        <strain evidence="1 2">IHBB 10212</strain>
    </source>
</reference>
<dbReference type="AlphaFoldDB" id="A0A172Y0U1"/>
<organism evidence="1 2">
    <name type="scientific">Chryseobacterium glaciei</name>
    <dbReference type="NCBI Taxonomy" id="1685010"/>
    <lineage>
        <taxon>Bacteria</taxon>
        <taxon>Pseudomonadati</taxon>
        <taxon>Bacteroidota</taxon>
        <taxon>Flavobacteriia</taxon>
        <taxon>Flavobacteriales</taxon>
        <taxon>Weeksellaceae</taxon>
        <taxon>Chryseobacterium group</taxon>
        <taxon>Chryseobacterium</taxon>
    </lineage>
</organism>
<proteinExistence type="predicted"/>
<dbReference type="EMBL" id="CP015199">
    <property type="protein sequence ID" value="ANF52760.1"/>
    <property type="molecule type" value="Genomic_DNA"/>
</dbReference>
<protein>
    <submittedName>
        <fullName evidence="1">Uncharacterized protein</fullName>
    </submittedName>
</protein>
<dbReference type="KEGG" id="chh:A0O34_20570"/>
<evidence type="ECO:0000313" key="2">
    <source>
        <dbReference type="Proteomes" id="UP000077824"/>
    </source>
</evidence>
<evidence type="ECO:0000313" key="1">
    <source>
        <dbReference type="EMBL" id="ANF52760.1"/>
    </source>
</evidence>
<accession>A0A172Y0U1</accession>
<sequence length="381" mass="46178">MKQILFFLIFLSAYFNSQVIKDSILGKLKFVKESVVFLNESGPFTFLKADDEYGHATIMKPENLRKNMVGSWFETDFCRYINNETYYDKNRNIIKETWYYKSGEIVDDYDYTFDNLNRLITEKSKNERSEKTSYYFYDKDSKTAKFGELYYKRKDKPVEKYSNNLESFNPLFVTKFDTITKTDSIFAITNDIWKKVGEGYTETKDSVYHKKLSQIKIYDNQYKVMEEKYFNYKDDYQNKKISQGRHLKYEYDKSGNLTKQSDFINGKLSSYIIFENGKRLKEESFDDNVKTMCIIYIYTKDKKLERRTIYYNNKVSNDIRFEYKDNYISKIFYLDTYNKKEPSVITFKYTFDKQKNWTEVIKNVDGKDLYKWIRKIEYYEK</sequence>
<dbReference type="RefSeq" id="WP_066758866.1">
    <property type="nucleotide sequence ID" value="NZ_CP015199.1"/>
</dbReference>
<gene>
    <name evidence="1" type="ORF">A0O34_20570</name>
</gene>
<keyword evidence="2" id="KW-1185">Reference proteome</keyword>
<name>A0A172Y0U1_9FLAO</name>